<dbReference type="InterPro" id="IPR003838">
    <property type="entry name" value="ABC3_permease_C"/>
</dbReference>
<feature type="transmembrane region" description="Helical" evidence="7">
    <location>
        <begin position="20"/>
        <end position="40"/>
    </location>
</feature>
<evidence type="ECO:0000256" key="1">
    <source>
        <dbReference type="ARBA" id="ARBA00004651"/>
    </source>
</evidence>
<dbReference type="Proteomes" id="UP001169027">
    <property type="component" value="Unassembled WGS sequence"/>
</dbReference>
<evidence type="ECO:0000256" key="3">
    <source>
        <dbReference type="ARBA" id="ARBA00022475"/>
    </source>
</evidence>
<evidence type="ECO:0000256" key="7">
    <source>
        <dbReference type="SAM" id="Phobius"/>
    </source>
</evidence>
<dbReference type="PANTHER" id="PTHR30489">
    <property type="entry name" value="LIPOPROTEIN-RELEASING SYSTEM TRANSMEMBRANE PROTEIN LOLE"/>
    <property type="match status" value="1"/>
</dbReference>
<keyword evidence="3" id="KW-1003">Cell membrane</keyword>
<gene>
    <name evidence="10" type="ORF">Q2T77_19065</name>
</gene>
<protein>
    <submittedName>
        <fullName evidence="10">ABC transporter permease</fullName>
    </submittedName>
</protein>
<dbReference type="EMBL" id="JAUKVY010000013">
    <property type="protein sequence ID" value="MDO1534394.1"/>
    <property type="molecule type" value="Genomic_DNA"/>
</dbReference>
<evidence type="ECO:0000313" key="11">
    <source>
        <dbReference type="Proteomes" id="UP001169027"/>
    </source>
</evidence>
<evidence type="ECO:0000313" key="10">
    <source>
        <dbReference type="EMBL" id="MDO1534394.1"/>
    </source>
</evidence>
<comment type="caution">
    <text evidence="10">The sequence shown here is derived from an EMBL/GenBank/DDBJ whole genome shotgun (WGS) entry which is preliminary data.</text>
</comment>
<organism evidence="10 11">
    <name type="scientific">Variovorax ginsengisoli</name>
    <dbReference type="NCBI Taxonomy" id="363844"/>
    <lineage>
        <taxon>Bacteria</taxon>
        <taxon>Pseudomonadati</taxon>
        <taxon>Pseudomonadota</taxon>
        <taxon>Betaproteobacteria</taxon>
        <taxon>Burkholderiales</taxon>
        <taxon>Comamonadaceae</taxon>
        <taxon>Variovorax</taxon>
    </lineage>
</organism>
<dbReference type="Pfam" id="PF02687">
    <property type="entry name" value="FtsX"/>
    <property type="match status" value="1"/>
</dbReference>
<keyword evidence="5 7" id="KW-1133">Transmembrane helix</keyword>
<evidence type="ECO:0000259" key="9">
    <source>
        <dbReference type="Pfam" id="PF12704"/>
    </source>
</evidence>
<keyword evidence="11" id="KW-1185">Reference proteome</keyword>
<sequence length="414" mass="44696">MAITLDIALAHLTSRKRQTLVSVTGVVLGVAFFLAVSGLMRGSEADFLKRLVDSSPHITVYDEVRQGRVQPAALQWPEGAVAVRNVRPLRETRGIRGWRQRLAFVEALPGVRAAPVLADAAVITFAGRQQGVTLSGVVPEKMKHVTTIEEKMQEGSLDALAADPNGVVIGRGLADKFSLHTGSTLVVLAADGTSRSLRVVGIFRTGNAAYDENQAFVLLKRAQALLGRVNRVNRVIIQLSDPYEAQTLAQTIEAATGYKSVSWIEASEDLLSLLLVRNIIMYSVVAAILVVAAFGMYNTISTIVMEKTRDIAIMKSMGFHPRDLRRIFLLEGAIVGFSGSMLGGLLGLALMQTLAQVEIRPPGVTEVVHLPIFWGGTQFAMAVAFAMLSCLTASYLPARRAGRLRPVDILRGAT</sequence>
<feature type="domain" description="ABC3 transporter permease C-terminal" evidence="8">
    <location>
        <begin position="283"/>
        <end position="404"/>
    </location>
</feature>
<feature type="domain" description="MacB-like periplasmic core" evidence="9">
    <location>
        <begin position="19"/>
        <end position="254"/>
    </location>
</feature>
<name>A0ABT8S7Y0_9BURK</name>
<evidence type="ECO:0000259" key="8">
    <source>
        <dbReference type="Pfam" id="PF02687"/>
    </source>
</evidence>
<reference evidence="10" key="1">
    <citation type="submission" date="2023-06" db="EMBL/GenBank/DDBJ databases">
        <authorList>
            <person name="Jiang Y."/>
            <person name="Liu Q."/>
        </authorList>
    </citation>
    <scope>NUCLEOTIDE SEQUENCE</scope>
    <source>
        <strain evidence="10">CGMCC 1.12090</strain>
    </source>
</reference>
<keyword evidence="4 7" id="KW-0812">Transmembrane</keyword>
<keyword evidence="6 7" id="KW-0472">Membrane</keyword>
<comment type="similarity">
    <text evidence="2">Belongs to the ABC-4 integral membrane protein family. LolC/E subfamily.</text>
</comment>
<feature type="transmembrane region" description="Helical" evidence="7">
    <location>
        <begin position="372"/>
        <end position="396"/>
    </location>
</feature>
<dbReference type="PANTHER" id="PTHR30489:SF0">
    <property type="entry name" value="LIPOPROTEIN-RELEASING SYSTEM TRANSMEMBRANE PROTEIN LOLE"/>
    <property type="match status" value="1"/>
</dbReference>
<feature type="transmembrane region" description="Helical" evidence="7">
    <location>
        <begin position="327"/>
        <end position="352"/>
    </location>
</feature>
<dbReference type="Pfam" id="PF12704">
    <property type="entry name" value="MacB_PCD"/>
    <property type="match status" value="1"/>
</dbReference>
<dbReference type="InterPro" id="IPR051447">
    <property type="entry name" value="Lipoprotein-release_system"/>
</dbReference>
<evidence type="ECO:0000256" key="2">
    <source>
        <dbReference type="ARBA" id="ARBA00005236"/>
    </source>
</evidence>
<dbReference type="RefSeq" id="WP_301812011.1">
    <property type="nucleotide sequence ID" value="NZ_JAUJZH010000013.1"/>
</dbReference>
<evidence type="ECO:0000256" key="5">
    <source>
        <dbReference type="ARBA" id="ARBA00022989"/>
    </source>
</evidence>
<feature type="transmembrane region" description="Helical" evidence="7">
    <location>
        <begin position="279"/>
        <end position="306"/>
    </location>
</feature>
<dbReference type="InterPro" id="IPR025857">
    <property type="entry name" value="MacB_PCD"/>
</dbReference>
<comment type="subcellular location">
    <subcellularLocation>
        <location evidence="1">Cell membrane</location>
        <topology evidence="1">Multi-pass membrane protein</topology>
    </subcellularLocation>
</comment>
<accession>A0ABT8S7Y0</accession>
<evidence type="ECO:0000256" key="6">
    <source>
        <dbReference type="ARBA" id="ARBA00023136"/>
    </source>
</evidence>
<proteinExistence type="inferred from homology"/>
<evidence type="ECO:0000256" key="4">
    <source>
        <dbReference type="ARBA" id="ARBA00022692"/>
    </source>
</evidence>